<feature type="domain" description="SET" evidence="1">
    <location>
        <begin position="141"/>
        <end position="286"/>
    </location>
</feature>
<dbReference type="SUPFAM" id="SSF82199">
    <property type="entry name" value="SET domain"/>
    <property type="match status" value="1"/>
</dbReference>
<dbReference type="SMART" id="SM00317">
    <property type="entry name" value="SET"/>
    <property type="match status" value="1"/>
</dbReference>
<evidence type="ECO:0000313" key="3">
    <source>
        <dbReference type="Proteomes" id="UP000037460"/>
    </source>
</evidence>
<sequence>MSDRTRKKSKLAPSRAELKLTAEIASAARRAHELHAKQTKLRKEAKAGGQQLDALLAHLESGVSTSPPPMPQRAEFLPTEECTYERNDEVCLKRLKRSPHGLAVLKALRACSEVDSDQAHWGGPFGAELRALVDGRGSPNPNIRVMRAADPSVNPVALLTPPGEPALAAVAAQHIAAGTPVALYTGELVVDGEDSELPSSTYVYKVTRDFLQARGYPDDLPAPCMDAYRGGLARFVNDKWTPLGWPTRTPNVYMDTVYDGTRREVHLCFFASAPIAKGRELIVDYGPEYWATALRLLLAAHVKDLDLILFDDLPEAAEGEEEERTLASLLKLEHLLLPLTVAKLATEIAESMRGMCAEWDEDETALSDALVVKILRPKVAEAAQAVAAARWPVALGTLLGLLLFCSIEDGWLLDNRCHQEWPSWCALFEHLSDAWRAVLAKDDRTLGLRPKGGRPEGYRPKLVALLRGWQEEANEALAGYDGLLNEGVPCIQVPTTAPPPPPLSF</sequence>
<organism evidence="2 3">
    <name type="scientific">Chrysochromulina tobinii</name>
    <dbReference type="NCBI Taxonomy" id="1460289"/>
    <lineage>
        <taxon>Eukaryota</taxon>
        <taxon>Haptista</taxon>
        <taxon>Haptophyta</taxon>
        <taxon>Prymnesiophyceae</taxon>
        <taxon>Prymnesiales</taxon>
        <taxon>Chrysochromulinaceae</taxon>
        <taxon>Chrysochromulina</taxon>
    </lineage>
</organism>
<gene>
    <name evidence="2" type="ORF">Ctob_008083</name>
</gene>
<evidence type="ECO:0000313" key="2">
    <source>
        <dbReference type="EMBL" id="KOO28099.1"/>
    </source>
</evidence>
<name>A0A0M0JNE2_9EUKA</name>
<dbReference type="Pfam" id="PF00856">
    <property type="entry name" value="SET"/>
    <property type="match status" value="1"/>
</dbReference>
<dbReference type="InterPro" id="IPR001214">
    <property type="entry name" value="SET_dom"/>
</dbReference>
<dbReference type="Proteomes" id="UP000037460">
    <property type="component" value="Unassembled WGS sequence"/>
</dbReference>
<keyword evidence="3" id="KW-1185">Reference proteome</keyword>
<dbReference type="Gene3D" id="2.170.270.10">
    <property type="entry name" value="SET domain"/>
    <property type="match status" value="1"/>
</dbReference>
<dbReference type="PROSITE" id="PS50280">
    <property type="entry name" value="SET"/>
    <property type="match status" value="1"/>
</dbReference>
<comment type="caution">
    <text evidence="2">The sequence shown here is derived from an EMBL/GenBank/DDBJ whole genome shotgun (WGS) entry which is preliminary data.</text>
</comment>
<evidence type="ECO:0000259" key="1">
    <source>
        <dbReference type="PROSITE" id="PS50280"/>
    </source>
</evidence>
<accession>A0A0M0JNE2</accession>
<dbReference type="EMBL" id="JWZX01002620">
    <property type="protein sequence ID" value="KOO28099.1"/>
    <property type="molecule type" value="Genomic_DNA"/>
</dbReference>
<proteinExistence type="predicted"/>
<dbReference type="AlphaFoldDB" id="A0A0M0JNE2"/>
<reference evidence="3" key="1">
    <citation type="journal article" date="2015" name="PLoS Genet.">
        <title>Genome Sequence and Transcriptome Analyses of Chrysochromulina tobin: Metabolic Tools for Enhanced Algal Fitness in the Prominent Order Prymnesiales (Haptophyceae).</title>
        <authorList>
            <person name="Hovde B.T."/>
            <person name="Deodato C.R."/>
            <person name="Hunsperger H.M."/>
            <person name="Ryken S.A."/>
            <person name="Yost W."/>
            <person name="Jha R.K."/>
            <person name="Patterson J."/>
            <person name="Monnat R.J. Jr."/>
            <person name="Barlow S.B."/>
            <person name="Starkenburg S.R."/>
            <person name="Cattolico R.A."/>
        </authorList>
    </citation>
    <scope>NUCLEOTIDE SEQUENCE</scope>
    <source>
        <strain evidence="3">CCMP291</strain>
    </source>
</reference>
<dbReference type="OrthoDB" id="5792673at2759"/>
<protein>
    <submittedName>
        <fullName evidence="2">Pre-set motif family protein</fullName>
    </submittedName>
</protein>
<dbReference type="InterPro" id="IPR046341">
    <property type="entry name" value="SET_dom_sf"/>
</dbReference>